<dbReference type="Pfam" id="PF01636">
    <property type="entry name" value="APH"/>
    <property type="match status" value="1"/>
</dbReference>
<keyword evidence="2" id="KW-0614">Plasmid</keyword>
<organism evidence="2 3">
    <name type="scientific">Sporomusa termitida</name>
    <dbReference type="NCBI Taxonomy" id="2377"/>
    <lineage>
        <taxon>Bacteria</taxon>
        <taxon>Bacillati</taxon>
        <taxon>Bacillota</taxon>
        <taxon>Negativicutes</taxon>
        <taxon>Selenomonadales</taxon>
        <taxon>Sporomusaceae</taxon>
        <taxon>Sporomusa</taxon>
    </lineage>
</organism>
<dbReference type="SUPFAM" id="SSF56112">
    <property type="entry name" value="Protein kinase-like (PK-like)"/>
    <property type="match status" value="1"/>
</dbReference>
<geneLocation type="plasmid" evidence="3">
    <name>pspter</name>
</geneLocation>
<dbReference type="CDD" id="cd05152">
    <property type="entry name" value="MPH2"/>
    <property type="match status" value="1"/>
</dbReference>
<dbReference type="RefSeq" id="WP_144353141.1">
    <property type="nucleotide sequence ID" value="NZ_CP036260.1"/>
</dbReference>
<name>A0A517E1I0_9FIRM</name>
<protein>
    <submittedName>
        <fullName evidence="2">Phosphotransferase enzyme family protein</fullName>
    </submittedName>
</protein>
<dbReference type="Gene3D" id="3.90.1200.10">
    <property type="match status" value="1"/>
</dbReference>
<evidence type="ECO:0000313" key="2">
    <source>
        <dbReference type="EMBL" id="QDR83460.1"/>
    </source>
</evidence>
<gene>
    <name evidence="2" type="ORF">SPTER_49510</name>
</gene>
<reference evidence="2 3" key="1">
    <citation type="submission" date="2019-02" db="EMBL/GenBank/DDBJ databases">
        <title>Closed genome of Sporomusa termitida DSM 4440.</title>
        <authorList>
            <person name="Poehlein A."/>
            <person name="Daniel R."/>
        </authorList>
    </citation>
    <scope>NUCLEOTIDE SEQUENCE [LARGE SCALE GENOMIC DNA]</scope>
    <source>
        <strain evidence="2 3">DSM 4440</strain>
        <plasmid evidence="3">pspter</plasmid>
    </source>
</reference>
<dbReference type="InterPro" id="IPR051678">
    <property type="entry name" value="AGP_Transferase"/>
</dbReference>
<keyword evidence="3" id="KW-1185">Reference proteome</keyword>
<dbReference type="GO" id="GO:0016740">
    <property type="term" value="F:transferase activity"/>
    <property type="evidence" value="ECO:0007669"/>
    <property type="project" value="UniProtKB-KW"/>
</dbReference>
<dbReference type="AlphaFoldDB" id="A0A517E1I0"/>
<dbReference type="PANTHER" id="PTHR21310">
    <property type="entry name" value="AMINOGLYCOSIDE PHOSPHOTRANSFERASE-RELATED-RELATED"/>
    <property type="match status" value="1"/>
</dbReference>
<dbReference type="InterPro" id="IPR011009">
    <property type="entry name" value="Kinase-like_dom_sf"/>
</dbReference>
<evidence type="ECO:0000313" key="3">
    <source>
        <dbReference type="Proteomes" id="UP000320776"/>
    </source>
</evidence>
<accession>A0A517E1I0</accession>
<evidence type="ECO:0000259" key="1">
    <source>
        <dbReference type="Pfam" id="PF01636"/>
    </source>
</evidence>
<dbReference type="Proteomes" id="UP000320776">
    <property type="component" value="Plasmid pSPTER"/>
</dbReference>
<dbReference type="KEGG" id="sted:SPTER_49510"/>
<feature type="domain" description="Aminoglycoside phosphotransferase" evidence="1">
    <location>
        <begin position="25"/>
        <end position="264"/>
    </location>
</feature>
<dbReference type="InterPro" id="IPR002575">
    <property type="entry name" value="Aminoglycoside_PTrfase"/>
</dbReference>
<dbReference type="PANTHER" id="PTHR21310:SF15">
    <property type="entry name" value="AMINOGLYCOSIDE PHOSPHOTRANSFERASE DOMAIN-CONTAINING PROTEIN"/>
    <property type="match status" value="1"/>
</dbReference>
<dbReference type="OrthoDB" id="3806873at2"/>
<sequence length="300" mass="34258">MGKTKEQVIDTVEKYNIKLKDDTLVFNESGLDFQVVFATDHCGNEWVLRFPRRQDVIPRTKIEKNILDIVNQGISIFQSPNWSIYTEELIAYKKLNGVPAGTIDPEKQAYVWEIDINNVPAIFHQTLGKALAALHRIPKERAIEAGMLVHTPAEARQSMKRRMDTVKEKYGVGEALWRRWQTWLNDNDIWPKETGFIHGDVHAGHILIDKDAKVTGLIDWTEAKVTDMSNDFVAYYRTFGEAGLDLLIEAYKQSGGYFWPKMKAHIIELTAAYPVAIAEFATISGLDEYEQMAKKVLEVN</sequence>
<dbReference type="EMBL" id="CP036260">
    <property type="protein sequence ID" value="QDR83460.1"/>
    <property type="molecule type" value="Genomic_DNA"/>
</dbReference>
<dbReference type="Gene3D" id="3.30.200.20">
    <property type="entry name" value="Phosphorylase Kinase, domain 1"/>
    <property type="match status" value="1"/>
</dbReference>
<keyword evidence="2" id="KW-0808">Transferase</keyword>
<proteinExistence type="predicted"/>